<keyword evidence="7" id="KW-0676">Redox-active center</keyword>
<evidence type="ECO:0000256" key="4">
    <source>
        <dbReference type="ARBA" id="ARBA00022862"/>
    </source>
</evidence>
<keyword evidence="6" id="KW-1015">Disulfide bond</keyword>
<dbReference type="PIRSF" id="PIRSF000239">
    <property type="entry name" value="AHPC"/>
    <property type="match status" value="1"/>
</dbReference>
<keyword evidence="5" id="KW-0560">Oxidoreductase</keyword>
<dbReference type="EC" id="1.11.1.24" evidence="2"/>
<keyword evidence="4" id="KW-0049">Antioxidant</keyword>
<dbReference type="SUPFAM" id="SSF52833">
    <property type="entry name" value="Thioredoxin-like"/>
    <property type="match status" value="1"/>
</dbReference>
<dbReference type="FunFam" id="3.40.30.10:FF:000007">
    <property type="entry name" value="Thioredoxin-dependent thiol peroxidase"/>
    <property type="match status" value="1"/>
</dbReference>
<accession>A0AAE3HBU9</accession>
<gene>
    <name evidence="13" type="ORF">PV02_08035</name>
</gene>
<evidence type="ECO:0000256" key="11">
    <source>
        <dbReference type="PIRSR" id="PIRSR000239-1"/>
    </source>
</evidence>
<dbReference type="EMBL" id="JTEO01000004">
    <property type="protein sequence ID" value="MCQ6963243.1"/>
    <property type="molecule type" value="Genomic_DNA"/>
</dbReference>
<evidence type="ECO:0000313" key="14">
    <source>
        <dbReference type="Proteomes" id="UP001206983"/>
    </source>
</evidence>
<dbReference type="Pfam" id="PF00578">
    <property type="entry name" value="AhpC-TSA"/>
    <property type="match status" value="1"/>
</dbReference>
<evidence type="ECO:0000313" key="13">
    <source>
        <dbReference type="EMBL" id="MCQ6963243.1"/>
    </source>
</evidence>
<dbReference type="GO" id="GO:0034599">
    <property type="term" value="P:cellular response to oxidative stress"/>
    <property type="evidence" value="ECO:0007669"/>
    <property type="project" value="TreeGrafter"/>
</dbReference>
<dbReference type="GO" id="GO:0005737">
    <property type="term" value="C:cytoplasm"/>
    <property type="evidence" value="ECO:0007669"/>
    <property type="project" value="TreeGrafter"/>
</dbReference>
<feature type="active site" description="Cysteine sulfenic acid (-SOH) intermediate; for peroxidase activity" evidence="11">
    <location>
        <position position="48"/>
    </location>
</feature>
<dbReference type="InterPro" id="IPR050924">
    <property type="entry name" value="Peroxiredoxin_BCP/PrxQ"/>
</dbReference>
<evidence type="ECO:0000256" key="3">
    <source>
        <dbReference type="ARBA" id="ARBA00022559"/>
    </source>
</evidence>
<dbReference type="AlphaFoldDB" id="A0AAE3HBU9"/>
<keyword evidence="14" id="KW-1185">Reference proteome</keyword>
<dbReference type="PANTHER" id="PTHR42801">
    <property type="entry name" value="THIOREDOXIN-DEPENDENT PEROXIDE REDUCTASE"/>
    <property type="match status" value="1"/>
</dbReference>
<evidence type="ECO:0000256" key="6">
    <source>
        <dbReference type="ARBA" id="ARBA00023157"/>
    </source>
</evidence>
<evidence type="ECO:0000256" key="2">
    <source>
        <dbReference type="ARBA" id="ARBA00013017"/>
    </source>
</evidence>
<sequence length="169" mass="19133">MTNITISEGQSAPSFCLPDHAGNTVCLEDFRGKWLVLYFYPRDNTAGCTREAHEFSSLKDDFAAEDASILGVSKDGVKSHQNFIRKQELTITLLSDEDTGVHRQYGVWRTKKNYGREYMGTVRSTFLIDPEGVVVKVWDNVRTAEHAGEVLIQLKKIKESKFLAEPVFK</sequence>
<evidence type="ECO:0000256" key="8">
    <source>
        <dbReference type="ARBA" id="ARBA00032824"/>
    </source>
</evidence>
<dbReference type="GO" id="GO:0008379">
    <property type="term" value="F:thioredoxin peroxidase activity"/>
    <property type="evidence" value="ECO:0007669"/>
    <property type="project" value="TreeGrafter"/>
</dbReference>
<organism evidence="13 14">
    <name type="scientific">Methanolobus chelungpuianus</name>
    <dbReference type="NCBI Taxonomy" id="502115"/>
    <lineage>
        <taxon>Archaea</taxon>
        <taxon>Methanobacteriati</taxon>
        <taxon>Methanobacteriota</taxon>
        <taxon>Stenosarchaea group</taxon>
        <taxon>Methanomicrobia</taxon>
        <taxon>Methanosarcinales</taxon>
        <taxon>Methanosarcinaceae</taxon>
        <taxon>Methanolobus</taxon>
    </lineage>
</organism>
<comment type="caution">
    <text evidence="13">The sequence shown here is derived from an EMBL/GenBank/DDBJ whole genome shotgun (WGS) entry which is preliminary data.</text>
</comment>
<evidence type="ECO:0000259" key="12">
    <source>
        <dbReference type="PROSITE" id="PS51352"/>
    </source>
</evidence>
<evidence type="ECO:0000256" key="10">
    <source>
        <dbReference type="ARBA" id="ARBA00049091"/>
    </source>
</evidence>
<keyword evidence="3" id="KW-0575">Peroxidase</keyword>
<dbReference type="GO" id="GO:0045454">
    <property type="term" value="P:cell redox homeostasis"/>
    <property type="evidence" value="ECO:0007669"/>
    <property type="project" value="TreeGrafter"/>
</dbReference>
<protein>
    <recommendedName>
        <fullName evidence="2">thioredoxin-dependent peroxiredoxin</fullName>
        <ecNumber evidence="2">1.11.1.24</ecNumber>
    </recommendedName>
    <alternativeName>
        <fullName evidence="8">Thioredoxin peroxidase</fullName>
    </alternativeName>
</protein>
<dbReference type="Proteomes" id="UP001206983">
    <property type="component" value="Unassembled WGS sequence"/>
</dbReference>
<name>A0AAE3HBU9_9EURY</name>
<evidence type="ECO:0000256" key="1">
    <source>
        <dbReference type="ARBA" id="ARBA00011245"/>
    </source>
</evidence>
<dbReference type="InterPro" id="IPR036249">
    <property type="entry name" value="Thioredoxin-like_sf"/>
</dbReference>
<dbReference type="PANTHER" id="PTHR42801:SF4">
    <property type="entry name" value="AHPC_TSA FAMILY PROTEIN"/>
    <property type="match status" value="1"/>
</dbReference>
<evidence type="ECO:0000256" key="5">
    <source>
        <dbReference type="ARBA" id="ARBA00023002"/>
    </source>
</evidence>
<evidence type="ECO:0000256" key="9">
    <source>
        <dbReference type="ARBA" id="ARBA00038489"/>
    </source>
</evidence>
<dbReference type="RefSeq" id="WP_256622877.1">
    <property type="nucleotide sequence ID" value="NZ_JTEO01000004.1"/>
</dbReference>
<dbReference type="InterPro" id="IPR013766">
    <property type="entry name" value="Thioredoxin_domain"/>
</dbReference>
<dbReference type="Gene3D" id="3.40.30.10">
    <property type="entry name" value="Glutaredoxin"/>
    <property type="match status" value="1"/>
</dbReference>
<dbReference type="CDD" id="cd03017">
    <property type="entry name" value="PRX_BCP"/>
    <property type="match status" value="1"/>
</dbReference>
<dbReference type="PROSITE" id="PS51352">
    <property type="entry name" value="THIOREDOXIN_2"/>
    <property type="match status" value="1"/>
</dbReference>
<proteinExistence type="inferred from homology"/>
<dbReference type="InterPro" id="IPR024706">
    <property type="entry name" value="Peroxiredoxin_AhpC-typ"/>
</dbReference>
<feature type="domain" description="Thioredoxin" evidence="12">
    <location>
        <begin position="6"/>
        <end position="159"/>
    </location>
</feature>
<comment type="similarity">
    <text evidence="9">Belongs to the peroxiredoxin family. BCP/PrxQ subfamily.</text>
</comment>
<comment type="catalytic activity">
    <reaction evidence="10">
        <text>a hydroperoxide + [thioredoxin]-dithiol = an alcohol + [thioredoxin]-disulfide + H2O</text>
        <dbReference type="Rhea" id="RHEA:62620"/>
        <dbReference type="Rhea" id="RHEA-COMP:10698"/>
        <dbReference type="Rhea" id="RHEA-COMP:10700"/>
        <dbReference type="ChEBI" id="CHEBI:15377"/>
        <dbReference type="ChEBI" id="CHEBI:29950"/>
        <dbReference type="ChEBI" id="CHEBI:30879"/>
        <dbReference type="ChEBI" id="CHEBI:35924"/>
        <dbReference type="ChEBI" id="CHEBI:50058"/>
        <dbReference type="EC" id="1.11.1.24"/>
    </reaction>
</comment>
<reference evidence="13 14" key="1">
    <citation type="journal article" date="2011" name="Appl. Environ. Microbiol.">
        <title>Methanogenic archaea isolated from Taiwan's Chelungpu fault.</title>
        <authorList>
            <person name="Wu S.Y."/>
            <person name="Lai M.C."/>
        </authorList>
    </citation>
    <scope>NUCLEOTIDE SEQUENCE [LARGE SCALE GENOMIC DNA]</scope>
    <source>
        <strain evidence="13 14">St545Mb</strain>
    </source>
</reference>
<dbReference type="InterPro" id="IPR000866">
    <property type="entry name" value="AhpC/TSA"/>
</dbReference>
<comment type="subunit">
    <text evidence="1">Monomer.</text>
</comment>
<evidence type="ECO:0000256" key="7">
    <source>
        <dbReference type="ARBA" id="ARBA00023284"/>
    </source>
</evidence>